<evidence type="ECO:0000313" key="2">
    <source>
        <dbReference type="Proteomes" id="UP000306319"/>
    </source>
</evidence>
<accession>A0AC61RK82</accession>
<protein>
    <submittedName>
        <fullName evidence="1">Acetyl-CoA carboxylase biotin carboxyl carrier protein subunit</fullName>
    </submittedName>
</protein>
<sequence>MKLKEYKYKINGTKFSVKIGEVVDNEVHVEVNGVPYTVELDKVPNKKTSVSQPVKSPMKAPRTESGERIIATPAKAPTSGYVIKAPLPGTIMSFNVKEGDVIADSATVCIIEAMKMENDIHAGKGGTVKKILVNVGDAVPQDGDIMIIE</sequence>
<dbReference type="EMBL" id="SRYB01000002">
    <property type="protein sequence ID" value="TGY80630.1"/>
    <property type="molecule type" value="Genomic_DNA"/>
</dbReference>
<gene>
    <name evidence="1" type="ORF">E5331_02615</name>
</gene>
<proteinExistence type="predicted"/>
<comment type="caution">
    <text evidence="1">The sequence shown here is derived from an EMBL/GenBank/DDBJ whole genome shotgun (WGS) entry which is preliminary data.</text>
</comment>
<reference evidence="1" key="1">
    <citation type="submission" date="2019-04" db="EMBL/GenBank/DDBJ databases">
        <title>Microbes associate with the intestines of laboratory mice.</title>
        <authorList>
            <person name="Navarre W."/>
            <person name="Wong E."/>
            <person name="Huang K."/>
            <person name="Tropini C."/>
            <person name="Ng K."/>
            <person name="Yu B."/>
        </authorList>
    </citation>
    <scope>NUCLEOTIDE SEQUENCE</scope>
    <source>
        <strain evidence="1">NM04_E33</strain>
    </source>
</reference>
<evidence type="ECO:0000313" key="1">
    <source>
        <dbReference type="EMBL" id="TGY80630.1"/>
    </source>
</evidence>
<organism evidence="1 2">
    <name type="scientific">Lepagella muris</name>
    <dbReference type="NCBI Taxonomy" id="3032870"/>
    <lineage>
        <taxon>Bacteria</taxon>
        <taxon>Pseudomonadati</taxon>
        <taxon>Bacteroidota</taxon>
        <taxon>Bacteroidia</taxon>
        <taxon>Bacteroidales</taxon>
        <taxon>Muribaculaceae</taxon>
        <taxon>Lepagella</taxon>
    </lineage>
</organism>
<dbReference type="Proteomes" id="UP000306319">
    <property type="component" value="Unassembled WGS sequence"/>
</dbReference>
<name>A0AC61RK82_9BACT</name>
<keyword evidence="2" id="KW-1185">Reference proteome</keyword>